<dbReference type="OrthoDB" id="6914691at2759"/>
<keyword evidence="2" id="KW-1185">Reference proteome</keyword>
<gene>
    <name evidence="1" type="ORF">EVAR_78888_1</name>
</gene>
<comment type="caution">
    <text evidence="1">The sequence shown here is derived from an EMBL/GenBank/DDBJ whole genome shotgun (WGS) entry which is preliminary data.</text>
</comment>
<protein>
    <submittedName>
        <fullName evidence="1">Uncharacterized protein</fullName>
    </submittedName>
</protein>
<dbReference type="EMBL" id="BGZK01000119">
    <property type="protein sequence ID" value="GBP20511.1"/>
    <property type="molecule type" value="Genomic_DNA"/>
</dbReference>
<evidence type="ECO:0000313" key="2">
    <source>
        <dbReference type="Proteomes" id="UP000299102"/>
    </source>
</evidence>
<name>A0A4C1U2H0_EUMVA</name>
<accession>A0A4C1U2H0</accession>
<evidence type="ECO:0000313" key="1">
    <source>
        <dbReference type="EMBL" id="GBP20511.1"/>
    </source>
</evidence>
<dbReference type="Proteomes" id="UP000299102">
    <property type="component" value="Unassembled WGS sequence"/>
</dbReference>
<dbReference type="AlphaFoldDB" id="A0A4C1U2H0"/>
<sequence>MLDARLNFKQQVEHMSAKALAVVTSLARLMPNVGGPKQTRRLLLSSVVISVLTYGISIWANALDIQESLRKAGPVYRRSALRVPSAFRTISEEAVCAISGDTTPQSPS</sequence>
<proteinExistence type="predicted"/>
<reference evidence="1 2" key="1">
    <citation type="journal article" date="2019" name="Commun. Biol.">
        <title>The bagworm genome reveals a unique fibroin gene that provides high tensile strength.</title>
        <authorList>
            <person name="Kono N."/>
            <person name="Nakamura H."/>
            <person name="Ohtoshi R."/>
            <person name="Tomita M."/>
            <person name="Numata K."/>
            <person name="Arakawa K."/>
        </authorList>
    </citation>
    <scope>NUCLEOTIDE SEQUENCE [LARGE SCALE GENOMIC DNA]</scope>
</reference>
<organism evidence="1 2">
    <name type="scientific">Eumeta variegata</name>
    <name type="common">Bagworm moth</name>
    <name type="synonym">Eumeta japonica</name>
    <dbReference type="NCBI Taxonomy" id="151549"/>
    <lineage>
        <taxon>Eukaryota</taxon>
        <taxon>Metazoa</taxon>
        <taxon>Ecdysozoa</taxon>
        <taxon>Arthropoda</taxon>
        <taxon>Hexapoda</taxon>
        <taxon>Insecta</taxon>
        <taxon>Pterygota</taxon>
        <taxon>Neoptera</taxon>
        <taxon>Endopterygota</taxon>
        <taxon>Lepidoptera</taxon>
        <taxon>Glossata</taxon>
        <taxon>Ditrysia</taxon>
        <taxon>Tineoidea</taxon>
        <taxon>Psychidae</taxon>
        <taxon>Oiketicinae</taxon>
        <taxon>Eumeta</taxon>
    </lineage>
</organism>